<dbReference type="SUPFAM" id="SSF54427">
    <property type="entry name" value="NTF2-like"/>
    <property type="match status" value="1"/>
</dbReference>
<dbReference type="AlphaFoldDB" id="A0A081RFA9"/>
<keyword evidence="2" id="KW-0560">Oxidoreductase</keyword>
<accession>A0A081RFA9</accession>
<comment type="caution">
    <text evidence="2">The sequence shown here is derived from an EMBL/GenBank/DDBJ whole genome shotgun (WGS) entry which is preliminary data.</text>
</comment>
<reference evidence="2 3" key="1">
    <citation type="submission" date="2014-02" db="EMBL/GenBank/DDBJ databases">
        <title>Whole genome sequence of Sphingobium chlorophenolicum NBRC 16172.</title>
        <authorList>
            <person name="Gan H.M."/>
            <person name="Gan H.Y."/>
            <person name="Chew T.H."/>
            <person name="Savka M.A."/>
        </authorList>
    </citation>
    <scope>NUCLEOTIDE SEQUENCE [LARGE SCALE GENOMIC DNA]</scope>
    <source>
        <strain evidence="2 3">NBRC 16172</strain>
    </source>
</reference>
<name>A0A081RFA9_SPHCR</name>
<organism evidence="2 3">
    <name type="scientific">Sphingobium chlorophenolicum</name>
    <dbReference type="NCBI Taxonomy" id="46429"/>
    <lineage>
        <taxon>Bacteria</taxon>
        <taxon>Pseudomonadati</taxon>
        <taxon>Pseudomonadota</taxon>
        <taxon>Alphaproteobacteria</taxon>
        <taxon>Sphingomonadales</taxon>
        <taxon>Sphingomonadaceae</taxon>
        <taxon>Sphingobium</taxon>
    </lineage>
</organism>
<protein>
    <submittedName>
        <fullName evidence="2">Small subunit of phenylpropionate dioxygenase</fullName>
    </submittedName>
</protein>
<sequence length="178" mass="20940">MTGEDKLSMLWDERVVTKRLLHFGRSLDLGDWQGWRSCFTDRIGVDFKRLLGQDEVRIDADLWVEMVERALSPVRRHHTYTNFNITFDGDRAHAVVYMTARHWAATDIGVSHNTQYGWYDFHLIRRDPDWLIDRYKHDFQWVDGNSGILDVHDPALSELSSKIFTEENFEAARQANRG</sequence>
<dbReference type="Gene3D" id="3.10.450.50">
    <property type="match status" value="1"/>
</dbReference>
<dbReference type="OrthoDB" id="2860904at2"/>
<dbReference type="EMBL" id="JFHR01000016">
    <property type="protein sequence ID" value="KEQ53882.1"/>
    <property type="molecule type" value="Genomic_DNA"/>
</dbReference>
<proteinExistence type="predicted"/>
<evidence type="ECO:0000313" key="2">
    <source>
        <dbReference type="EMBL" id="KEQ53882.1"/>
    </source>
</evidence>
<evidence type="ECO:0000313" key="3">
    <source>
        <dbReference type="Proteomes" id="UP000028411"/>
    </source>
</evidence>
<dbReference type="Pfam" id="PF13577">
    <property type="entry name" value="SnoaL_4"/>
    <property type="match status" value="1"/>
</dbReference>
<gene>
    <name evidence="2" type="ORF">BV95_01754</name>
</gene>
<dbReference type="InterPro" id="IPR037401">
    <property type="entry name" value="SnoaL-like"/>
</dbReference>
<dbReference type="RefSeq" id="WP_051749663.1">
    <property type="nucleotide sequence ID" value="NZ_JFHR01000016.1"/>
</dbReference>
<dbReference type="GO" id="GO:0051213">
    <property type="term" value="F:dioxygenase activity"/>
    <property type="evidence" value="ECO:0007669"/>
    <property type="project" value="UniProtKB-KW"/>
</dbReference>
<keyword evidence="2" id="KW-0223">Dioxygenase</keyword>
<feature type="domain" description="SnoaL-like" evidence="1">
    <location>
        <begin position="10"/>
        <end position="135"/>
    </location>
</feature>
<dbReference type="Proteomes" id="UP000028411">
    <property type="component" value="Unassembled WGS sequence"/>
</dbReference>
<dbReference type="PATRIC" id="fig|46429.4.peg.1722"/>
<dbReference type="InterPro" id="IPR032710">
    <property type="entry name" value="NTF2-like_dom_sf"/>
</dbReference>
<evidence type="ECO:0000259" key="1">
    <source>
        <dbReference type="Pfam" id="PF13577"/>
    </source>
</evidence>